<dbReference type="Gene3D" id="3.40.50.620">
    <property type="entry name" value="HUPs"/>
    <property type="match status" value="1"/>
</dbReference>
<keyword evidence="8" id="KW-0862">Zinc</keyword>
<feature type="binding site" evidence="8">
    <location>
        <position position="260"/>
    </location>
    <ligand>
        <name>ATP</name>
        <dbReference type="ChEBI" id="CHEBI:30616"/>
    </ligand>
</feature>
<evidence type="ECO:0000256" key="1">
    <source>
        <dbReference type="ARBA" id="ARBA00007894"/>
    </source>
</evidence>
<dbReference type="HAMAP" id="MF_00022">
    <property type="entry name" value="Glu_tRNA_synth_type1"/>
    <property type="match status" value="1"/>
</dbReference>
<feature type="short sequence motif" description="'KMSKS' region" evidence="8">
    <location>
        <begin position="257"/>
        <end position="261"/>
    </location>
</feature>
<evidence type="ECO:0000256" key="7">
    <source>
        <dbReference type="ARBA" id="ARBA00023146"/>
    </source>
</evidence>
<protein>
    <recommendedName>
        <fullName evidence="8">Glutamate--tRNA ligase</fullName>
        <ecNumber evidence="8">6.1.1.17</ecNumber>
    </recommendedName>
    <alternativeName>
        <fullName evidence="8">Glutamyl-tRNA synthetase</fullName>
        <shortName evidence="8">GluRS</shortName>
    </alternativeName>
</protein>
<feature type="domain" description="Aminoacyl-tRNA synthetase class I anticodon-binding" evidence="10">
    <location>
        <begin position="341"/>
        <end position="489"/>
    </location>
</feature>
<comment type="catalytic activity">
    <reaction evidence="8">
        <text>tRNA(Glu) + L-glutamate + ATP = L-glutamyl-tRNA(Glu) + AMP + diphosphate</text>
        <dbReference type="Rhea" id="RHEA:23540"/>
        <dbReference type="Rhea" id="RHEA-COMP:9663"/>
        <dbReference type="Rhea" id="RHEA-COMP:9680"/>
        <dbReference type="ChEBI" id="CHEBI:29985"/>
        <dbReference type="ChEBI" id="CHEBI:30616"/>
        <dbReference type="ChEBI" id="CHEBI:33019"/>
        <dbReference type="ChEBI" id="CHEBI:78442"/>
        <dbReference type="ChEBI" id="CHEBI:78520"/>
        <dbReference type="ChEBI" id="CHEBI:456215"/>
        <dbReference type="EC" id="6.1.1.17"/>
    </reaction>
</comment>
<dbReference type="SUPFAM" id="SSF48163">
    <property type="entry name" value="An anticodon-binding domain of class I aminoacyl-tRNA synthetases"/>
    <property type="match status" value="1"/>
</dbReference>
<dbReference type="InterPro" id="IPR004527">
    <property type="entry name" value="Glu-tRNA-ligase_bac/mito"/>
</dbReference>
<dbReference type="GO" id="GO:0006424">
    <property type="term" value="P:glutamyl-tRNA aminoacylation"/>
    <property type="evidence" value="ECO:0007669"/>
    <property type="project" value="UniProtKB-UniRule"/>
</dbReference>
<dbReference type="InterPro" id="IPR045462">
    <property type="entry name" value="aa-tRNA-synth_I_cd-bd"/>
</dbReference>
<keyword evidence="4 8" id="KW-0547">Nucleotide-binding</keyword>
<dbReference type="PANTHER" id="PTHR43311">
    <property type="entry name" value="GLUTAMATE--TRNA LIGASE"/>
    <property type="match status" value="1"/>
</dbReference>
<dbReference type="AlphaFoldDB" id="A0A0G0W9U0"/>
<dbReference type="InterPro" id="IPR020058">
    <property type="entry name" value="Glu/Gln-tRNA-synth_Ib_cat-dom"/>
</dbReference>
<keyword evidence="6 8" id="KW-0648">Protein biosynthesis</keyword>
<comment type="similarity">
    <text evidence="1 8">Belongs to the class-I aminoacyl-tRNA synthetase family. Glutamate--tRNA ligase type 1 subfamily.</text>
</comment>
<dbReference type="GO" id="GO:0004818">
    <property type="term" value="F:glutamate-tRNA ligase activity"/>
    <property type="evidence" value="ECO:0007669"/>
    <property type="project" value="UniProtKB-UniRule"/>
</dbReference>
<keyword evidence="7 8" id="KW-0030">Aminoacyl-tRNA synthetase</keyword>
<dbReference type="InterPro" id="IPR020752">
    <property type="entry name" value="Glu-tRNA-synth_I_codon-bd_sub1"/>
</dbReference>
<feature type="domain" description="Glutamyl/glutaminyl-tRNA synthetase class Ib catalytic" evidence="9">
    <location>
        <begin position="4"/>
        <end position="326"/>
    </location>
</feature>
<keyword evidence="2 8" id="KW-0963">Cytoplasm</keyword>
<dbReference type="Pfam" id="PF19269">
    <property type="entry name" value="Anticodon_2"/>
    <property type="match status" value="1"/>
</dbReference>
<feature type="short sequence motif" description="'HIGH' region" evidence="8">
    <location>
        <begin position="10"/>
        <end position="20"/>
    </location>
</feature>
<gene>
    <name evidence="8" type="primary">gltX</name>
    <name evidence="11" type="ORF">UU65_C0001G0174</name>
</gene>
<dbReference type="Gene3D" id="1.10.10.350">
    <property type="match status" value="1"/>
</dbReference>
<dbReference type="GO" id="GO:0008270">
    <property type="term" value="F:zinc ion binding"/>
    <property type="evidence" value="ECO:0007669"/>
    <property type="project" value="UniProtKB-UniRule"/>
</dbReference>
<dbReference type="PRINTS" id="PR00987">
    <property type="entry name" value="TRNASYNTHGLU"/>
</dbReference>
<comment type="cofactor">
    <cofactor evidence="8">
        <name>Zn(2+)</name>
        <dbReference type="ChEBI" id="CHEBI:29105"/>
    </cofactor>
    <text evidence="8">Binds 1 zinc ion per subunit.</text>
</comment>
<proteinExistence type="inferred from homology"/>
<evidence type="ECO:0000259" key="9">
    <source>
        <dbReference type="Pfam" id="PF00749"/>
    </source>
</evidence>
<evidence type="ECO:0000259" key="10">
    <source>
        <dbReference type="Pfam" id="PF19269"/>
    </source>
</evidence>
<dbReference type="EC" id="6.1.1.17" evidence="8"/>
<dbReference type="GO" id="GO:0000049">
    <property type="term" value="F:tRNA binding"/>
    <property type="evidence" value="ECO:0007669"/>
    <property type="project" value="InterPro"/>
</dbReference>
<dbReference type="SUPFAM" id="SSF52374">
    <property type="entry name" value="Nucleotidylyl transferase"/>
    <property type="match status" value="1"/>
</dbReference>
<evidence type="ECO:0000256" key="5">
    <source>
        <dbReference type="ARBA" id="ARBA00022840"/>
    </source>
</evidence>
<dbReference type="EMBL" id="LCBL01000001">
    <property type="protein sequence ID" value="KKS09769.1"/>
    <property type="molecule type" value="Genomic_DNA"/>
</dbReference>
<dbReference type="InterPro" id="IPR008925">
    <property type="entry name" value="aa_tRNA-synth_I_cd-bd_sf"/>
</dbReference>
<dbReference type="InterPro" id="IPR033910">
    <property type="entry name" value="GluRS_core"/>
</dbReference>
<name>A0A0G0W9U0_UNCC2</name>
<comment type="caution">
    <text evidence="11">The sequence shown here is derived from an EMBL/GenBank/DDBJ whole genome shotgun (WGS) entry which is preliminary data.</text>
</comment>
<feature type="binding site" evidence="8">
    <location>
        <position position="114"/>
    </location>
    <ligand>
        <name>Zn(2+)</name>
        <dbReference type="ChEBI" id="CHEBI:29105"/>
    </ligand>
</feature>
<keyword evidence="3 8" id="KW-0436">Ligase</keyword>
<dbReference type="Gene3D" id="1.10.8.70">
    <property type="entry name" value="Glutamate-tRNA synthetase, class I, anticodon-binding domain 1"/>
    <property type="match status" value="1"/>
</dbReference>
<comment type="subunit">
    <text evidence="8">Monomer.</text>
</comment>
<dbReference type="FunFam" id="3.40.50.620:FF:000045">
    <property type="entry name" value="Glutamate--tRNA ligase, mitochondrial"/>
    <property type="match status" value="1"/>
</dbReference>
<feature type="binding site" evidence="8">
    <location>
        <position position="141"/>
    </location>
    <ligand>
        <name>Zn(2+)</name>
        <dbReference type="ChEBI" id="CHEBI:29105"/>
    </ligand>
</feature>
<keyword evidence="5 8" id="KW-0067">ATP-binding</keyword>
<evidence type="ECO:0000256" key="3">
    <source>
        <dbReference type="ARBA" id="ARBA00022598"/>
    </source>
</evidence>
<evidence type="ECO:0000256" key="8">
    <source>
        <dbReference type="HAMAP-Rule" id="MF_00022"/>
    </source>
</evidence>
<evidence type="ECO:0000256" key="6">
    <source>
        <dbReference type="ARBA" id="ARBA00022917"/>
    </source>
</evidence>
<dbReference type="PATRIC" id="fig|1618344.3.peg.182"/>
<dbReference type="GO" id="GO:0005524">
    <property type="term" value="F:ATP binding"/>
    <property type="evidence" value="ECO:0007669"/>
    <property type="project" value="UniProtKB-UniRule"/>
</dbReference>
<dbReference type="InterPro" id="IPR014729">
    <property type="entry name" value="Rossmann-like_a/b/a_fold"/>
</dbReference>
<dbReference type="Proteomes" id="UP000033869">
    <property type="component" value="Unassembled WGS sequence"/>
</dbReference>
<evidence type="ECO:0000313" key="11">
    <source>
        <dbReference type="EMBL" id="KKS09769.1"/>
    </source>
</evidence>
<organism evidence="11 12">
    <name type="scientific">candidate division CPR2 bacterium GW2011_GWC1_41_48</name>
    <dbReference type="NCBI Taxonomy" id="1618344"/>
    <lineage>
        <taxon>Bacteria</taxon>
        <taxon>Bacteria division CPR2</taxon>
    </lineage>
</organism>
<dbReference type="PANTHER" id="PTHR43311:SF2">
    <property type="entry name" value="GLUTAMATE--TRNA LIGASE, MITOCHONDRIAL-RELATED"/>
    <property type="match status" value="1"/>
</dbReference>
<sequence length="493" mass="56955">MNNIRLRFPPSPTGKFHIGSARTALFSYLYARKMGGTFVLRLEDTDQSRSTKEFEENIMEGMEWLGLNWDEGPIPGTNKYKGDFAPYRQIERFREGLYQPYIDKLFKEDRAYYCYCTPEELEEEKKAQAEKKEAPKYTGKCRECSKEKIEQYEKEGRSKVVRLRLNPEIIKYKDIIKGDIEFDMALYGDPVIVRSDGMPLYNFVVVVDDLTMKITHVIRGEDHISNTPIQIAIYKALGAGVPEFGHLPLTLTPDKKKMSKRFGDISIDKYKKEGYLKEALINFAALLGWSSGTEQEIYSKEELEKVFSLARVQKSNAIFDVERLNWLNGVWIRKLSLDRITAECIPYLKEAKLINDDFDRIYVEKVISLVKERLKILSEVIDLTAYFFKDLVLNPEKLVFRKSTIETTKQGLEDVIILFEDTPMSKWPLNVDEMNNLMNEAKNMHNLSNGDVFWPVRYALSFSEASPSPAELLTVLPKEVSLKRLKAALKSLS</sequence>
<evidence type="ECO:0000256" key="2">
    <source>
        <dbReference type="ARBA" id="ARBA00022490"/>
    </source>
</evidence>
<dbReference type="InterPro" id="IPR020751">
    <property type="entry name" value="aa-tRNA-synth_I_codon-bd_sub2"/>
</dbReference>
<dbReference type="CDD" id="cd00808">
    <property type="entry name" value="GluRS_core"/>
    <property type="match status" value="1"/>
</dbReference>
<dbReference type="NCBIfam" id="TIGR00464">
    <property type="entry name" value="gltX_bact"/>
    <property type="match status" value="1"/>
</dbReference>
<feature type="binding site" evidence="8">
    <location>
        <position position="116"/>
    </location>
    <ligand>
        <name>Zn(2+)</name>
        <dbReference type="ChEBI" id="CHEBI:29105"/>
    </ligand>
</feature>
<keyword evidence="8" id="KW-0479">Metal-binding</keyword>
<dbReference type="GO" id="GO:0005829">
    <property type="term" value="C:cytosol"/>
    <property type="evidence" value="ECO:0007669"/>
    <property type="project" value="TreeGrafter"/>
</dbReference>
<feature type="binding site" evidence="8">
    <location>
        <position position="143"/>
    </location>
    <ligand>
        <name>Zn(2+)</name>
        <dbReference type="ChEBI" id="CHEBI:29105"/>
    </ligand>
</feature>
<comment type="function">
    <text evidence="8">Catalyzes the attachment of glutamate to tRNA(Glu) in a two-step reaction: glutamate is first activated by ATP to form Glu-AMP and then transferred to the acceptor end of tRNA(Glu).</text>
</comment>
<evidence type="ECO:0000256" key="4">
    <source>
        <dbReference type="ARBA" id="ARBA00022741"/>
    </source>
</evidence>
<accession>A0A0G0W9U0</accession>
<dbReference type="InterPro" id="IPR049940">
    <property type="entry name" value="GluQ/Sye"/>
</dbReference>
<reference evidence="11 12" key="1">
    <citation type="journal article" date="2015" name="Nature">
        <title>rRNA introns, odd ribosomes, and small enigmatic genomes across a large radiation of phyla.</title>
        <authorList>
            <person name="Brown C.T."/>
            <person name="Hug L.A."/>
            <person name="Thomas B.C."/>
            <person name="Sharon I."/>
            <person name="Castelle C.J."/>
            <person name="Singh A."/>
            <person name="Wilkins M.J."/>
            <person name="Williams K.H."/>
            <person name="Banfield J.F."/>
        </authorList>
    </citation>
    <scope>NUCLEOTIDE SEQUENCE [LARGE SCALE GENOMIC DNA]</scope>
</reference>
<evidence type="ECO:0000313" key="12">
    <source>
        <dbReference type="Proteomes" id="UP000033869"/>
    </source>
</evidence>
<dbReference type="InterPro" id="IPR000924">
    <property type="entry name" value="Glu/Gln-tRNA-synth"/>
</dbReference>
<comment type="subcellular location">
    <subcellularLocation>
        <location evidence="8">Cytoplasm</location>
    </subcellularLocation>
</comment>
<dbReference type="Pfam" id="PF00749">
    <property type="entry name" value="tRNA-synt_1c"/>
    <property type="match status" value="1"/>
</dbReference>